<dbReference type="EMBL" id="OV121133">
    <property type="protein sequence ID" value="CAH0551020.1"/>
    <property type="molecule type" value="Genomic_DNA"/>
</dbReference>
<protein>
    <recommendedName>
        <fullName evidence="1">BSD domain-containing protein</fullName>
    </recommendedName>
</protein>
<dbReference type="PANTHER" id="PTHR16019:SF6">
    <property type="entry name" value="SYNAPSE-ASSOCIATED PROTEIN 1"/>
    <property type="match status" value="1"/>
</dbReference>
<evidence type="ECO:0000313" key="2">
    <source>
        <dbReference type="EMBL" id="CAH0551020.1"/>
    </source>
</evidence>
<sequence length="276" mass="32404">MFTDLTNQVCTWMDNLKKLNNTETPEENQDKTYCNDISTNLINQLEEMGDWLGSNIPKFFDITSEEKNINTTEVQTNTIEKTNMAIQSNKIEEKTLIDKVEMTMDQLKKSFKRTPILPKFNEEQRAFIKNKKEVSSTPLPPWAGCLNETGIKEECLAISLDERNFLRSPPEGIEYVFNYDISYPVAFAVLKQDNNLEKMRYKLVPSNISEINFWRNYFYRVSLILKANEISLNEVAEPNNDIMREEVCLEYKSNEEDWERELNAELLDYEIIENIE</sequence>
<dbReference type="SMART" id="SM00751">
    <property type="entry name" value="BSD"/>
    <property type="match status" value="1"/>
</dbReference>
<reference evidence="2" key="1">
    <citation type="submission" date="2021-12" db="EMBL/GenBank/DDBJ databases">
        <authorList>
            <person name="King R."/>
        </authorList>
    </citation>
    <scope>NUCLEOTIDE SEQUENCE</scope>
</reference>
<keyword evidence="3" id="KW-1185">Reference proteome</keyword>
<dbReference type="GO" id="GO:0048172">
    <property type="term" value="P:regulation of short-term neuronal synaptic plasticity"/>
    <property type="evidence" value="ECO:0007669"/>
    <property type="project" value="TreeGrafter"/>
</dbReference>
<dbReference type="PROSITE" id="PS50858">
    <property type="entry name" value="BSD"/>
    <property type="match status" value="1"/>
</dbReference>
<dbReference type="GO" id="GO:0005634">
    <property type="term" value="C:nucleus"/>
    <property type="evidence" value="ECO:0007669"/>
    <property type="project" value="TreeGrafter"/>
</dbReference>
<dbReference type="GO" id="GO:0005794">
    <property type="term" value="C:Golgi apparatus"/>
    <property type="evidence" value="ECO:0007669"/>
    <property type="project" value="TreeGrafter"/>
</dbReference>
<dbReference type="SUPFAM" id="SSF140383">
    <property type="entry name" value="BSD domain-like"/>
    <property type="match status" value="1"/>
</dbReference>
<feature type="domain" description="BSD" evidence="1">
    <location>
        <begin position="173"/>
        <end position="225"/>
    </location>
</feature>
<evidence type="ECO:0000313" key="3">
    <source>
        <dbReference type="Proteomes" id="UP001154078"/>
    </source>
</evidence>
<evidence type="ECO:0000259" key="1">
    <source>
        <dbReference type="PROSITE" id="PS50858"/>
    </source>
</evidence>
<dbReference type="InterPro" id="IPR005607">
    <property type="entry name" value="BSD_dom"/>
</dbReference>
<dbReference type="OrthoDB" id="47923at2759"/>
<organism evidence="2 3">
    <name type="scientific">Brassicogethes aeneus</name>
    <name type="common">Rape pollen beetle</name>
    <name type="synonym">Meligethes aeneus</name>
    <dbReference type="NCBI Taxonomy" id="1431903"/>
    <lineage>
        <taxon>Eukaryota</taxon>
        <taxon>Metazoa</taxon>
        <taxon>Ecdysozoa</taxon>
        <taxon>Arthropoda</taxon>
        <taxon>Hexapoda</taxon>
        <taxon>Insecta</taxon>
        <taxon>Pterygota</taxon>
        <taxon>Neoptera</taxon>
        <taxon>Endopterygota</taxon>
        <taxon>Coleoptera</taxon>
        <taxon>Polyphaga</taxon>
        <taxon>Cucujiformia</taxon>
        <taxon>Nitidulidae</taxon>
        <taxon>Meligethinae</taxon>
        <taxon>Brassicogethes</taxon>
    </lineage>
</organism>
<dbReference type="Proteomes" id="UP001154078">
    <property type="component" value="Chromosome 2"/>
</dbReference>
<dbReference type="PANTHER" id="PTHR16019">
    <property type="entry name" value="SYNAPSE-ASSOCIATED PROTEIN"/>
    <property type="match status" value="1"/>
</dbReference>
<proteinExistence type="predicted"/>
<accession>A0A9P0FEG7</accession>
<gene>
    <name evidence="2" type="ORF">MELIAE_LOCUS3717</name>
</gene>
<dbReference type="InterPro" id="IPR035925">
    <property type="entry name" value="BSD_dom_sf"/>
</dbReference>
<dbReference type="AlphaFoldDB" id="A0A9P0FEG7"/>
<dbReference type="GO" id="GO:0038203">
    <property type="term" value="P:TORC2 signaling"/>
    <property type="evidence" value="ECO:0007669"/>
    <property type="project" value="TreeGrafter"/>
</dbReference>
<name>A0A9P0FEG7_BRAAE</name>
<dbReference type="GO" id="GO:0045202">
    <property type="term" value="C:synapse"/>
    <property type="evidence" value="ECO:0007669"/>
    <property type="project" value="TreeGrafter"/>
</dbReference>
<dbReference type="InterPro" id="IPR051494">
    <property type="entry name" value="BSD_domain-containing"/>
</dbReference>
<dbReference type="Pfam" id="PF03909">
    <property type="entry name" value="BSD"/>
    <property type="match status" value="1"/>
</dbReference>
<dbReference type="Gene3D" id="1.10.3970.10">
    <property type="entry name" value="BSD domain"/>
    <property type="match status" value="1"/>
</dbReference>